<reference evidence="13" key="1">
    <citation type="submission" date="2021-03" db="EMBL/GenBank/DDBJ databases">
        <authorList>
            <person name="Bekaert M."/>
        </authorList>
    </citation>
    <scope>NUCLEOTIDE SEQUENCE</scope>
</reference>
<evidence type="ECO:0000256" key="4">
    <source>
        <dbReference type="ARBA" id="ARBA00022692"/>
    </source>
</evidence>
<evidence type="ECO:0000256" key="9">
    <source>
        <dbReference type="ARBA" id="ARBA00037847"/>
    </source>
</evidence>
<dbReference type="OrthoDB" id="6258998at2759"/>
<accession>A0A8S3Q991</accession>
<evidence type="ECO:0000256" key="3">
    <source>
        <dbReference type="ARBA" id="ARBA00022553"/>
    </source>
</evidence>
<dbReference type="InterPro" id="IPR008662">
    <property type="entry name" value="TOIP1/2"/>
</dbReference>
<evidence type="ECO:0000256" key="11">
    <source>
        <dbReference type="SAM" id="Phobius"/>
    </source>
</evidence>
<feature type="compositionally biased region" description="Basic residues" evidence="10">
    <location>
        <begin position="54"/>
        <end position="65"/>
    </location>
</feature>
<keyword evidence="3" id="KW-0597">Phosphoprotein</keyword>
<dbReference type="GO" id="GO:0061024">
    <property type="term" value="P:membrane organization"/>
    <property type="evidence" value="ECO:0007669"/>
    <property type="project" value="TreeGrafter"/>
</dbReference>
<feature type="region of interest" description="Disordered" evidence="10">
    <location>
        <begin position="1"/>
        <end position="81"/>
    </location>
</feature>
<sequence length="347" mass="39056">MLNTSNDVEYKDENGTDGEDESMETTDSPNKSHQSSAKRSLDSSKEDTPEKGRKTPRNRHNKRGDKKQYGDEQDTSDSIKTQKLETSINKVESEKNNSAICGSNLLFVGCFLAIVGVICFHIMIMDEITAKPNNHNLLENFNADMKAFQSMFPAQTRRFLKIVRVSLKRIIVETNPDYPAILLLVAPSGSKSSATGTCIAKQLTKSMNTLFNVTSARVINVPNDIRHNNADDEKKDLDNKIKDSFENEHIRSLAVDHFEQLSPRASLLFHGYCDGDNAPFKNVAIVFILHTELDKNLLQQDSRLIDNHLRELWSSSEYPLDQDKIDPLIARVANNAAVITEEENLKC</sequence>
<protein>
    <submittedName>
        <fullName evidence="13">TOR1AIP</fullName>
    </submittedName>
</protein>
<organism evidence="13 14">
    <name type="scientific">Mytilus edulis</name>
    <name type="common">Blue mussel</name>
    <dbReference type="NCBI Taxonomy" id="6550"/>
    <lineage>
        <taxon>Eukaryota</taxon>
        <taxon>Metazoa</taxon>
        <taxon>Spiralia</taxon>
        <taxon>Lophotrochozoa</taxon>
        <taxon>Mollusca</taxon>
        <taxon>Bivalvia</taxon>
        <taxon>Autobranchia</taxon>
        <taxon>Pteriomorphia</taxon>
        <taxon>Mytilida</taxon>
        <taxon>Mytiloidea</taxon>
        <taxon>Mytilidae</taxon>
        <taxon>Mytilinae</taxon>
        <taxon>Mytilus</taxon>
    </lineage>
</organism>
<evidence type="ECO:0000256" key="8">
    <source>
        <dbReference type="ARBA" id="ARBA00023242"/>
    </source>
</evidence>
<dbReference type="EMBL" id="CAJPWZ010000380">
    <property type="protein sequence ID" value="CAG2192134.1"/>
    <property type="molecule type" value="Genomic_DNA"/>
</dbReference>
<evidence type="ECO:0000256" key="6">
    <source>
        <dbReference type="ARBA" id="ARBA00023136"/>
    </source>
</evidence>
<evidence type="ECO:0000256" key="1">
    <source>
        <dbReference type="ARBA" id="ARBA00004259"/>
    </source>
</evidence>
<dbReference type="Pfam" id="PF05609">
    <property type="entry name" value="LAP1_C"/>
    <property type="match status" value="1"/>
</dbReference>
<feature type="compositionally biased region" description="Acidic residues" evidence="10">
    <location>
        <begin position="15"/>
        <end position="24"/>
    </location>
</feature>
<dbReference type="Proteomes" id="UP000683360">
    <property type="component" value="Unassembled WGS sequence"/>
</dbReference>
<keyword evidence="7" id="KW-0325">Glycoprotein</keyword>
<keyword evidence="6 11" id="KW-0472">Membrane</keyword>
<keyword evidence="5 11" id="KW-1133">Transmembrane helix</keyword>
<evidence type="ECO:0000313" key="13">
    <source>
        <dbReference type="EMBL" id="CAG2192134.1"/>
    </source>
</evidence>
<feature type="domain" description="Torsin-1A-interacting protein 1/2 AAA+ activator" evidence="12">
    <location>
        <begin position="134"/>
        <end position="312"/>
    </location>
</feature>
<feature type="compositionally biased region" description="Polar residues" evidence="10">
    <location>
        <begin position="25"/>
        <end position="38"/>
    </location>
</feature>
<dbReference type="PANTHER" id="PTHR18843:SF7">
    <property type="entry name" value="LAMINA-ASSOCIATED POLYPEPTIDE 1B ISOFORM 1-RELATED"/>
    <property type="match status" value="1"/>
</dbReference>
<keyword evidence="14" id="KW-1185">Reference proteome</keyword>
<evidence type="ECO:0000313" key="14">
    <source>
        <dbReference type="Proteomes" id="UP000683360"/>
    </source>
</evidence>
<dbReference type="GO" id="GO:0016020">
    <property type="term" value="C:membrane"/>
    <property type="evidence" value="ECO:0007669"/>
    <property type="project" value="TreeGrafter"/>
</dbReference>
<dbReference type="InterPro" id="IPR038599">
    <property type="entry name" value="LAP1C-like_C_sf"/>
</dbReference>
<keyword evidence="8" id="KW-0539">Nucleus</keyword>
<evidence type="ECO:0000256" key="2">
    <source>
        <dbReference type="ARBA" id="ARBA00007860"/>
    </source>
</evidence>
<gene>
    <name evidence="13" type="ORF">MEDL_7376</name>
</gene>
<feature type="compositionally biased region" description="Basic and acidic residues" evidence="10">
    <location>
        <begin position="39"/>
        <end position="53"/>
    </location>
</feature>
<dbReference type="InterPro" id="IPR046753">
    <property type="entry name" value="TOIP1/2_C"/>
</dbReference>
<feature type="transmembrane region" description="Helical" evidence="11">
    <location>
        <begin position="105"/>
        <end position="124"/>
    </location>
</feature>
<evidence type="ECO:0000256" key="7">
    <source>
        <dbReference type="ARBA" id="ARBA00023180"/>
    </source>
</evidence>
<evidence type="ECO:0000259" key="12">
    <source>
        <dbReference type="Pfam" id="PF05609"/>
    </source>
</evidence>
<comment type="subcellular location">
    <subcellularLocation>
        <location evidence="9">Endomembrane system</location>
        <topology evidence="9">Single-pass membrane protein</topology>
    </subcellularLocation>
    <subcellularLocation>
        <location evidence="1">Nucleus envelope</location>
    </subcellularLocation>
</comment>
<dbReference type="GO" id="GO:0005635">
    <property type="term" value="C:nuclear envelope"/>
    <property type="evidence" value="ECO:0007669"/>
    <property type="project" value="UniProtKB-SubCell"/>
</dbReference>
<dbReference type="PANTHER" id="PTHR18843">
    <property type="entry name" value="TORSIN-1A-INTERACTING PROTEIN"/>
    <property type="match status" value="1"/>
</dbReference>
<proteinExistence type="inferred from homology"/>
<evidence type="ECO:0000256" key="10">
    <source>
        <dbReference type="SAM" id="MobiDB-lite"/>
    </source>
</evidence>
<evidence type="ECO:0000256" key="5">
    <source>
        <dbReference type="ARBA" id="ARBA00022989"/>
    </source>
</evidence>
<comment type="caution">
    <text evidence="13">The sequence shown here is derived from an EMBL/GenBank/DDBJ whole genome shotgun (WGS) entry which is preliminary data.</text>
</comment>
<dbReference type="Gene3D" id="3.40.50.12190">
    <property type="match status" value="1"/>
</dbReference>
<name>A0A8S3Q991_MYTED</name>
<comment type="similarity">
    <text evidence="2">Belongs to the TOR1AIP family.</text>
</comment>
<dbReference type="GO" id="GO:0001671">
    <property type="term" value="F:ATPase activator activity"/>
    <property type="evidence" value="ECO:0007669"/>
    <property type="project" value="InterPro"/>
</dbReference>
<keyword evidence="4 11" id="KW-0812">Transmembrane</keyword>
<dbReference type="AlphaFoldDB" id="A0A8S3Q991"/>